<gene>
    <name evidence="1" type="ORF">V5799_027433</name>
</gene>
<comment type="caution">
    <text evidence="1">The sequence shown here is derived from an EMBL/GenBank/DDBJ whole genome shotgun (WGS) entry which is preliminary data.</text>
</comment>
<reference evidence="1 2" key="1">
    <citation type="journal article" date="2023" name="Arcadia Sci">
        <title>De novo assembly of a long-read Amblyomma americanum tick genome.</title>
        <authorList>
            <person name="Chou S."/>
            <person name="Poskanzer K.E."/>
            <person name="Rollins M."/>
            <person name="Thuy-Boun P.S."/>
        </authorList>
    </citation>
    <scope>NUCLEOTIDE SEQUENCE [LARGE SCALE GENOMIC DNA]</scope>
    <source>
        <strain evidence="1">F_SG_1</strain>
        <tissue evidence="1">Salivary glands</tissue>
    </source>
</reference>
<evidence type="ECO:0000313" key="2">
    <source>
        <dbReference type="Proteomes" id="UP001321473"/>
    </source>
</evidence>
<accession>A0AAQ4DFR0</accession>
<organism evidence="1 2">
    <name type="scientific">Amblyomma americanum</name>
    <name type="common">Lone star tick</name>
    <dbReference type="NCBI Taxonomy" id="6943"/>
    <lineage>
        <taxon>Eukaryota</taxon>
        <taxon>Metazoa</taxon>
        <taxon>Ecdysozoa</taxon>
        <taxon>Arthropoda</taxon>
        <taxon>Chelicerata</taxon>
        <taxon>Arachnida</taxon>
        <taxon>Acari</taxon>
        <taxon>Parasitiformes</taxon>
        <taxon>Ixodida</taxon>
        <taxon>Ixodoidea</taxon>
        <taxon>Ixodidae</taxon>
        <taxon>Amblyomminae</taxon>
        <taxon>Amblyomma</taxon>
    </lineage>
</organism>
<keyword evidence="2" id="KW-1185">Reference proteome</keyword>
<dbReference type="AlphaFoldDB" id="A0AAQ4DFR0"/>
<dbReference type="EMBL" id="JARKHS020031323">
    <property type="protein sequence ID" value="KAK8761300.1"/>
    <property type="molecule type" value="Genomic_DNA"/>
</dbReference>
<proteinExistence type="predicted"/>
<name>A0AAQ4DFR0_AMBAM</name>
<evidence type="ECO:0000313" key="1">
    <source>
        <dbReference type="EMBL" id="KAK8761300.1"/>
    </source>
</evidence>
<dbReference type="Proteomes" id="UP001321473">
    <property type="component" value="Unassembled WGS sequence"/>
</dbReference>
<sequence length="102" mass="10221">MAAEEPLLLGEPAFLARAGAPALVGGTAVNDLALKLASAAVTWLDSCGSLNLGSSVSPAGVKDGCLTQRSSISCRDEPFYAPVDSGLRGSDDRWTGALGGTA</sequence>
<protein>
    <submittedName>
        <fullName evidence="1">Uncharacterized protein</fullName>
    </submittedName>
</protein>